<feature type="region of interest" description="Disordered" evidence="1">
    <location>
        <begin position="132"/>
        <end position="171"/>
    </location>
</feature>
<dbReference type="Proteomes" id="UP000533598">
    <property type="component" value="Unassembled WGS sequence"/>
</dbReference>
<evidence type="ECO:0000313" key="2">
    <source>
        <dbReference type="EMBL" id="MBB4676730.1"/>
    </source>
</evidence>
<proteinExistence type="predicted"/>
<dbReference type="RefSeq" id="WP_185002516.1">
    <property type="nucleotide sequence ID" value="NZ_BAAAUI010000068.1"/>
</dbReference>
<reference evidence="2 3" key="1">
    <citation type="submission" date="2020-08" db="EMBL/GenBank/DDBJ databases">
        <title>Sequencing the genomes of 1000 actinobacteria strains.</title>
        <authorList>
            <person name="Klenk H.-P."/>
        </authorList>
    </citation>
    <scope>NUCLEOTIDE SEQUENCE [LARGE SCALE GENOMIC DNA]</scope>
    <source>
        <strain evidence="2 3">DSM 44230</strain>
    </source>
</reference>
<dbReference type="EMBL" id="JACHMH010000001">
    <property type="protein sequence ID" value="MBB4676730.1"/>
    <property type="molecule type" value="Genomic_DNA"/>
</dbReference>
<gene>
    <name evidence="2" type="ORF">HNR67_002848</name>
</gene>
<name>A0A7W7FT77_9PSEU</name>
<accession>A0A7W7FT77</accession>
<protein>
    <submittedName>
        <fullName evidence="2">Uncharacterized protein</fullName>
    </submittedName>
</protein>
<organism evidence="2 3">
    <name type="scientific">Crossiella cryophila</name>
    <dbReference type="NCBI Taxonomy" id="43355"/>
    <lineage>
        <taxon>Bacteria</taxon>
        <taxon>Bacillati</taxon>
        <taxon>Actinomycetota</taxon>
        <taxon>Actinomycetes</taxon>
        <taxon>Pseudonocardiales</taxon>
        <taxon>Pseudonocardiaceae</taxon>
        <taxon>Crossiella</taxon>
    </lineage>
</organism>
<sequence>MGIRTTNSVAGGLAIFAVAAALLAVPVWLFTGLFDGTGAPENAEADATRRATALGDQLARMRLSGVAEHARLAVEQPGVQVLRTEGVDRAVGGVSLLVRVTGEGWRSNWMTGDRRSGPPEATALRCFTLEFGKPGRPEGGAHPTACPDTSPLTFPAPTSATEARQNVQPTG</sequence>
<comment type="caution">
    <text evidence="2">The sequence shown here is derived from an EMBL/GenBank/DDBJ whole genome shotgun (WGS) entry which is preliminary data.</text>
</comment>
<keyword evidence="3" id="KW-1185">Reference proteome</keyword>
<evidence type="ECO:0000256" key="1">
    <source>
        <dbReference type="SAM" id="MobiDB-lite"/>
    </source>
</evidence>
<feature type="compositionally biased region" description="Polar residues" evidence="1">
    <location>
        <begin position="150"/>
        <end position="171"/>
    </location>
</feature>
<evidence type="ECO:0000313" key="3">
    <source>
        <dbReference type="Proteomes" id="UP000533598"/>
    </source>
</evidence>
<dbReference type="AlphaFoldDB" id="A0A7W7FT77"/>